<dbReference type="Proteomes" id="UP000317355">
    <property type="component" value="Unassembled WGS sequence"/>
</dbReference>
<feature type="transmembrane region" description="Helical" evidence="1">
    <location>
        <begin position="53"/>
        <end position="74"/>
    </location>
</feature>
<dbReference type="AlphaFoldDB" id="A0A558CEB4"/>
<evidence type="ECO:0000313" key="3">
    <source>
        <dbReference type="Proteomes" id="UP000317355"/>
    </source>
</evidence>
<organism evidence="2 3">
    <name type="scientific">Sedimenticola thiotaurini</name>
    <dbReference type="NCBI Taxonomy" id="1543721"/>
    <lineage>
        <taxon>Bacteria</taxon>
        <taxon>Pseudomonadati</taxon>
        <taxon>Pseudomonadota</taxon>
        <taxon>Gammaproteobacteria</taxon>
        <taxon>Chromatiales</taxon>
        <taxon>Sedimenticolaceae</taxon>
        <taxon>Sedimenticola</taxon>
    </lineage>
</organism>
<gene>
    <name evidence="2" type="ORF">FHK82_18200</name>
</gene>
<evidence type="ECO:0000313" key="2">
    <source>
        <dbReference type="EMBL" id="TVT47116.1"/>
    </source>
</evidence>
<evidence type="ECO:0008006" key="4">
    <source>
        <dbReference type="Google" id="ProtNLM"/>
    </source>
</evidence>
<keyword evidence="1" id="KW-1133">Transmembrane helix</keyword>
<dbReference type="EMBL" id="VMRY01000159">
    <property type="protein sequence ID" value="TVT47116.1"/>
    <property type="molecule type" value="Genomic_DNA"/>
</dbReference>
<comment type="caution">
    <text evidence="2">The sequence shown here is derived from an EMBL/GenBank/DDBJ whole genome shotgun (WGS) entry which is preliminary data.</text>
</comment>
<reference evidence="2 3" key="1">
    <citation type="submission" date="2019-07" db="EMBL/GenBank/DDBJ databases">
        <title>The pathways for chlorine oxyanion respiration interact through the shared metabolite chlorate.</title>
        <authorList>
            <person name="Barnum T.P."/>
            <person name="Cheng Y."/>
            <person name="Hill K.A."/>
            <person name="Lucas L.N."/>
            <person name="Carlson H.K."/>
            <person name="Coates J.D."/>
        </authorList>
    </citation>
    <scope>NUCLEOTIDE SEQUENCE [LARGE SCALE GENOMIC DNA]</scope>
    <source>
        <strain evidence="2">BK-3</strain>
    </source>
</reference>
<name>A0A558CEB4_9GAMM</name>
<proteinExistence type="predicted"/>
<sequence length="80" mass="9024">MSIKSHIAANKYPLTLSVLFGLAAGALVMYLAWQHNPQCEIHCDGGVYWSFWFMLGLSAFTPVFLVVICLVWVIKYVKNT</sequence>
<keyword evidence="1" id="KW-0472">Membrane</keyword>
<feature type="transmembrane region" description="Helical" evidence="1">
    <location>
        <begin position="12"/>
        <end position="33"/>
    </location>
</feature>
<evidence type="ECO:0000256" key="1">
    <source>
        <dbReference type="SAM" id="Phobius"/>
    </source>
</evidence>
<protein>
    <recommendedName>
        <fullName evidence="4">Transmembrane protein</fullName>
    </recommendedName>
</protein>
<keyword evidence="1" id="KW-0812">Transmembrane</keyword>
<accession>A0A558CEB4</accession>